<evidence type="ECO:0000313" key="4">
    <source>
        <dbReference type="Proteomes" id="UP000184383"/>
    </source>
</evidence>
<name>A0A1L9R9Q1_ASPWE</name>
<feature type="transmembrane region" description="Helical" evidence="2">
    <location>
        <begin position="150"/>
        <end position="169"/>
    </location>
</feature>
<feature type="transmembrane region" description="Helical" evidence="2">
    <location>
        <begin position="41"/>
        <end position="59"/>
    </location>
</feature>
<dbReference type="OrthoDB" id="3248909at2759"/>
<feature type="transmembrane region" description="Helical" evidence="2">
    <location>
        <begin position="752"/>
        <end position="775"/>
    </location>
</feature>
<feature type="transmembrane region" description="Helical" evidence="2">
    <location>
        <begin position="683"/>
        <end position="703"/>
    </location>
</feature>
<dbReference type="EMBL" id="KV878216">
    <property type="protein sequence ID" value="OJJ31644.1"/>
    <property type="molecule type" value="Genomic_DNA"/>
</dbReference>
<keyword evidence="2" id="KW-0472">Membrane</keyword>
<proteinExistence type="predicted"/>
<dbReference type="InterPro" id="IPR021840">
    <property type="entry name" value="DUF3433"/>
</dbReference>
<feature type="region of interest" description="Disordered" evidence="1">
    <location>
        <begin position="1191"/>
        <end position="1216"/>
    </location>
</feature>
<evidence type="ECO:0000256" key="2">
    <source>
        <dbReference type="SAM" id="Phobius"/>
    </source>
</evidence>
<feature type="transmembrane region" description="Helical" evidence="2">
    <location>
        <begin position="85"/>
        <end position="104"/>
    </location>
</feature>
<dbReference type="VEuPathDB" id="FungiDB:ASPWEDRAFT_163838"/>
<organism evidence="3 4">
    <name type="scientific">Aspergillus wentii DTO 134E9</name>
    <dbReference type="NCBI Taxonomy" id="1073089"/>
    <lineage>
        <taxon>Eukaryota</taxon>
        <taxon>Fungi</taxon>
        <taxon>Dikarya</taxon>
        <taxon>Ascomycota</taxon>
        <taxon>Pezizomycotina</taxon>
        <taxon>Eurotiomycetes</taxon>
        <taxon>Eurotiomycetidae</taxon>
        <taxon>Eurotiales</taxon>
        <taxon>Aspergillaceae</taxon>
        <taxon>Aspergillus</taxon>
        <taxon>Aspergillus subgen. Cremei</taxon>
    </lineage>
</organism>
<dbReference type="RefSeq" id="XP_040685321.1">
    <property type="nucleotide sequence ID" value="XM_040829860.1"/>
</dbReference>
<sequence length="1230" mass="138113">MSWGVKLNRLQHLWLQRFAPQHARALPSRPGWRPFALRPPYLFFITGFFFLMLLALEAMRRYSSYNGGLVFFFDTANVSPAESFAYNYVPIIVALVLVNLWTFIDFDVLRLEPYFQLSRSKGTPAATLFINYNFGQSFLTPITSARRGHWIVLLVSIVTMFIRMFLPALQSTLLELREVTIVSSESVKSWPDLVNLRTQASWIAAQAYNNLDSVIATGDDARRSRSSEFAVAPVEVSQDDQRESTVWAMNQTVYWSELSCQDILLEDKLSVTINETGVDYPFISWNVTDINLDNIDGVHKDCTLDFSYSSVFFPSTDFLQVRYWEPVSSSNRTSSPMKKAFKARGCDPFDLYGVLIGVNATSQSSSSKPEYSSSAQAFACNIAYRKADAEVVMHANSSINSIKTHPGTTSNMTYSQFNIAQFQSLLSQRAPYTSDLLFIQYNESTGDRSVTELPVISQDIGDFEPLLVLDTSSTMTQSEFQSKITRGVKQSFILTFTRLFNPDKEPTSIDAMRFNKQVAIAVVSFAALWSEVILGIATATGLVLVYVYQNRENMMQSDPGSLSAMCTFVSELLTPTNILTRTDYDFHQFSTRQLRRTFRNARCYWQDGPQGRKLEIVPGDGERMDIGENLRTRVDPMPHFLVIPFFIVEFLLLVAVITSMGLIIASLVKDGKFRHLTQSDSSFLQVVLSFLPSMVASSVGSLCQSIHRNLSILEPWVHLQRGKAKAQASLSMNYASQTPLAVLLKSVKDRHVLLGLVSLTCMLNFVLTVVAGGLFTQQLTTSPFSSTSVLSNYSNSVFLQTDFAAEFTEYDLIQTGITSGVPILPWMSSNYSFVPLKVDRPESDAAYGAQTLGIGSHLECRQLPIADSLVEEQGTGNTYWDYRPFDNPDRQCQVNMTSLKNKSEDITLSIHFLSPVADDQMDECQSSTVVVLGRWNYTAGSDITNDNTVALHCEPRIRMKLFSLVFDRQGQIKESDPVRDSSITSGSMYDNATVSLGQFNKAFAAIPQTFTGNDTTDNSSYISSYDWAGFLVARLYQRGHPEITSLDPAYLSNVSQTVYQWVYSTYFSLWRDIYLQPLVEPAQATNGTVIYNTWAMSPSIPSLAIALIIIGIDTLVVLLVFGTRRGRFKGPRIPRSIGAIIPWIAHSRMLEDFRGTYHWTSMQRRRHLAALNKLYGFRMFLGPDGRYRFAVDEEPPEEEKPPDPVDEGTVDVSKIGGIQLQELGRSTARE</sequence>
<reference evidence="4" key="1">
    <citation type="journal article" date="2017" name="Genome Biol.">
        <title>Comparative genomics reveals high biological diversity and specific adaptations in the industrially and medically important fungal genus Aspergillus.</title>
        <authorList>
            <person name="de Vries R.P."/>
            <person name="Riley R."/>
            <person name="Wiebenga A."/>
            <person name="Aguilar-Osorio G."/>
            <person name="Amillis S."/>
            <person name="Uchima C.A."/>
            <person name="Anderluh G."/>
            <person name="Asadollahi M."/>
            <person name="Askin M."/>
            <person name="Barry K."/>
            <person name="Battaglia E."/>
            <person name="Bayram O."/>
            <person name="Benocci T."/>
            <person name="Braus-Stromeyer S.A."/>
            <person name="Caldana C."/>
            <person name="Canovas D."/>
            <person name="Cerqueira G.C."/>
            <person name="Chen F."/>
            <person name="Chen W."/>
            <person name="Choi C."/>
            <person name="Clum A."/>
            <person name="Dos Santos R.A."/>
            <person name="Damasio A.R."/>
            <person name="Diallinas G."/>
            <person name="Emri T."/>
            <person name="Fekete E."/>
            <person name="Flipphi M."/>
            <person name="Freyberg S."/>
            <person name="Gallo A."/>
            <person name="Gournas C."/>
            <person name="Habgood R."/>
            <person name="Hainaut M."/>
            <person name="Harispe M.L."/>
            <person name="Henrissat B."/>
            <person name="Hilden K.S."/>
            <person name="Hope R."/>
            <person name="Hossain A."/>
            <person name="Karabika E."/>
            <person name="Karaffa L."/>
            <person name="Karanyi Z."/>
            <person name="Krasevec N."/>
            <person name="Kuo A."/>
            <person name="Kusch H."/>
            <person name="LaButti K."/>
            <person name="Lagendijk E.L."/>
            <person name="Lapidus A."/>
            <person name="Levasseur A."/>
            <person name="Lindquist E."/>
            <person name="Lipzen A."/>
            <person name="Logrieco A.F."/>
            <person name="MacCabe A."/>
            <person name="Maekelae M.R."/>
            <person name="Malavazi I."/>
            <person name="Melin P."/>
            <person name="Meyer V."/>
            <person name="Mielnichuk N."/>
            <person name="Miskei M."/>
            <person name="Molnar A.P."/>
            <person name="Mule G."/>
            <person name="Ngan C.Y."/>
            <person name="Orejas M."/>
            <person name="Orosz E."/>
            <person name="Ouedraogo J.P."/>
            <person name="Overkamp K.M."/>
            <person name="Park H.-S."/>
            <person name="Perrone G."/>
            <person name="Piumi F."/>
            <person name="Punt P.J."/>
            <person name="Ram A.F."/>
            <person name="Ramon A."/>
            <person name="Rauscher S."/>
            <person name="Record E."/>
            <person name="Riano-Pachon D.M."/>
            <person name="Robert V."/>
            <person name="Roehrig J."/>
            <person name="Ruller R."/>
            <person name="Salamov A."/>
            <person name="Salih N.S."/>
            <person name="Samson R.A."/>
            <person name="Sandor E."/>
            <person name="Sanguinetti M."/>
            <person name="Schuetze T."/>
            <person name="Sepcic K."/>
            <person name="Shelest E."/>
            <person name="Sherlock G."/>
            <person name="Sophianopoulou V."/>
            <person name="Squina F.M."/>
            <person name="Sun H."/>
            <person name="Susca A."/>
            <person name="Todd R.B."/>
            <person name="Tsang A."/>
            <person name="Unkles S.E."/>
            <person name="van de Wiele N."/>
            <person name="van Rossen-Uffink D."/>
            <person name="Oliveira J.V."/>
            <person name="Vesth T.C."/>
            <person name="Visser J."/>
            <person name="Yu J.-H."/>
            <person name="Zhou M."/>
            <person name="Andersen M.R."/>
            <person name="Archer D.B."/>
            <person name="Baker S.E."/>
            <person name="Benoit I."/>
            <person name="Brakhage A.A."/>
            <person name="Braus G.H."/>
            <person name="Fischer R."/>
            <person name="Frisvad J.C."/>
            <person name="Goldman G.H."/>
            <person name="Houbraken J."/>
            <person name="Oakley B."/>
            <person name="Pocsi I."/>
            <person name="Scazzocchio C."/>
            <person name="Seiboth B."/>
            <person name="vanKuyk P.A."/>
            <person name="Wortman J."/>
            <person name="Dyer P.S."/>
            <person name="Grigoriev I.V."/>
        </authorList>
    </citation>
    <scope>NUCLEOTIDE SEQUENCE [LARGE SCALE GENOMIC DNA]</scope>
    <source>
        <strain evidence="4">DTO 134E9</strain>
    </source>
</reference>
<keyword evidence="2" id="KW-0812">Transmembrane</keyword>
<dbReference type="Pfam" id="PF11915">
    <property type="entry name" value="DUF3433"/>
    <property type="match status" value="2"/>
</dbReference>
<protein>
    <submittedName>
        <fullName evidence="3">Uncharacterized protein</fullName>
    </submittedName>
</protein>
<keyword evidence="4" id="KW-1185">Reference proteome</keyword>
<dbReference type="PANTHER" id="PTHR37544:SF3">
    <property type="entry name" value="SPRAY"/>
    <property type="match status" value="1"/>
</dbReference>
<feature type="transmembrane region" description="Helical" evidence="2">
    <location>
        <begin position="1103"/>
        <end position="1122"/>
    </location>
</feature>
<accession>A0A1L9R9Q1</accession>
<dbReference type="AlphaFoldDB" id="A0A1L9R9Q1"/>
<keyword evidence="2" id="KW-1133">Transmembrane helix</keyword>
<dbReference type="STRING" id="1073089.A0A1L9R9Q1"/>
<evidence type="ECO:0000313" key="3">
    <source>
        <dbReference type="EMBL" id="OJJ31644.1"/>
    </source>
</evidence>
<dbReference type="GeneID" id="63745708"/>
<feature type="transmembrane region" description="Helical" evidence="2">
    <location>
        <begin position="640"/>
        <end position="663"/>
    </location>
</feature>
<feature type="transmembrane region" description="Helical" evidence="2">
    <location>
        <begin position="518"/>
        <end position="548"/>
    </location>
</feature>
<dbReference type="Proteomes" id="UP000184383">
    <property type="component" value="Unassembled WGS sequence"/>
</dbReference>
<evidence type="ECO:0000256" key="1">
    <source>
        <dbReference type="SAM" id="MobiDB-lite"/>
    </source>
</evidence>
<dbReference type="PANTHER" id="PTHR37544">
    <property type="entry name" value="SPRAY-RELATED"/>
    <property type="match status" value="1"/>
</dbReference>
<gene>
    <name evidence="3" type="ORF">ASPWEDRAFT_163838</name>
</gene>